<feature type="coiled-coil region" evidence="1">
    <location>
        <begin position="316"/>
        <end position="343"/>
    </location>
</feature>
<organism evidence="3 4">
    <name type="scientific">Pseudobowmanella zhangzhouensis</name>
    <dbReference type="NCBI Taxonomy" id="1537679"/>
    <lineage>
        <taxon>Bacteria</taxon>
        <taxon>Pseudomonadati</taxon>
        <taxon>Pseudomonadota</taxon>
        <taxon>Gammaproteobacteria</taxon>
        <taxon>Alteromonadales</taxon>
        <taxon>Alteromonadaceae</taxon>
    </lineage>
</organism>
<feature type="compositionally biased region" description="Low complexity" evidence="2">
    <location>
        <begin position="496"/>
        <end position="515"/>
    </location>
</feature>
<dbReference type="Pfam" id="PF12128">
    <property type="entry name" value="DUF3584"/>
    <property type="match status" value="1"/>
</dbReference>
<evidence type="ECO:0000256" key="2">
    <source>
        <dbReference type="SAM" id="MobiDB-lite"/>
    </source>
</evidence>
<dbReference type="PANTHER" id="PTHR47357">
    <property type="entry name" value="COP1-INTERACTIVE PROTEIN 1"/>
    <property type="match status" value="1"/>
</dbReference>
<proteinExistence type="predicted"/>
<name>A0ABW1XP91_9ALTE</name>
<feature type="region of interest" description="Disordered" evidence="2">
    <location>
        <begin position="496"/>
        <end position="518"/>
    </location>
</feature>
<feature type="region of interest" description="Disordered" evidence="2">
    <location>
        <begin position="645"/>
        <end position="665"/>
    </location>
</feature>
<comment type="caution">
    <text evidence="3">The sequence shown here is derived from an EMBL/GenBank/DDBJ whole genome shotgun (WGS) entry which is preliminary data.</text>
</comment>
<evidence type="ECO:0000313" key="4">
    <source>
        <dbReference type="Proteomes" id="UP001596364"/>
    </source>
</evidence>
<keyword evidence="1" id="KW-0175">Coiled coil</keyword>
<evidence type="ECO:0000313" key="3">
    <source>
        <dbReference type="EMBL" id="MFC6441464.1"/>
    </source>
</evidence>
<keyword evidence="3" id="KW-0547">Nucleotide-binding</keyword>
<feature type="coiled-coil region" evidence="1">
    <location>
        <begin position="391"/>
        <end position="458"/>
    </location>
</feature>
<reference evidence="4" key="1">
    <citation type="journal article" date="2019" name="Int. J. Syst. Evol. Microbiol.">
        <title>The Global Catalogue of Microorganisms (GCM) 10K type strain sequencing project: providing services to taxonomists for standard genome sequencing and annotation.</title>
        <authorList>
            <consortium name="The Broad Institute Genomics Platform"/>
            <consortium name="The Broad Institute Genome Sequencing Center for Infectious Disease"/>
            <person name="Wu L."/>
            <person name="Ma J."/>
        </authorList>
    </citation>
    <scope>NUCLEOTIDE SEQUENCE [LARGE SCALE GENOMIC DNA]</scope>
    <source>
        <strain evidence="4">CGMCC 1.16031</strain>
    </source>
</reference>
<keyword evidence="4" id="KW-1185">Reference proteome</keyword>
<dbReference type="InterPro" id="IPR021979">
    <property type="entry name" value="DUF3584"/>
</dbReference>
<dbReference type="PANTHER" id="PTHR47357:SF1">
    <property type="entry name" value="SPINDLE POLE BODY COMPONENT 110"/>
    <property type="match status" value="1"/>
</dbReference>
<dbReference type="EMBL" id="JBHSUS010000001">
    <property type="protein sequence ID" value="MFC6441464.1"/>
    <property type="molecule type" value="Genomic_DNA"/>
</dbReference>
<protein>
    <submittedName>
        <fullName evidence="3">ATP-binding protein</fullName>
    </submittedName>
</protein>
<feature type="coiled-coil region" evidence="1">
    <location>
        <begin position="811"/>
        <end position="877"/>
    </location>
</feature>
<dbReference type="Proteomes" id="UP001596364">
    <property type="component" value="Unassembled WGS sequence"/>
</dbReference>
<dbReference type="GO" id="GO:0005524">
    <property type="term" value="F:ATP binding"/>
    <property type="evidence" value="ECO:0007669"/>
    <property type="project" value="UniProtKB-KW"/>
</dbReference>
<keyword evidence="3" id="KW-0067">ATP-binding</keyword>
<dbReference type="RefSeq" id="WP_131257774.1">
    <property type="nucleotide sequence ID" value="NZ_JBHSUS010000001.1"/>
</dbReference>
<evidence type="ECO:0000256" key="1">
    <source>
        <dbReference type="SAM" id="Coils"/>
    </source>
</evidence>
<gene>
    <name evidence="3" type="ORF">ACFP85_15025</name>
</gene>
<sequence>MPGLTRIVLIDTHLPGVVELKLDGHTNICGTNASGKTTLQRLIPVFYGEYPSRVVPATRDSFERWYLPRQSSFIIYEFVRAEGDLCQVVLSSNGNGVQYRFIAKPFDLDDYLYKNKAGELHSLTMNELARNLKRTNVLVTNLLNTKEYRAVLQNDKPTLTASASSRELLGYARIFSLSGEKGNLRHIEKLAKAVHSKEGKMETIKAMIAAILEEDGVTPPESRLSRHRVEDWIRECHLIKEFDAIRPQFGKLQQADDQLQQTEQRLAGLQQRFVSDNNTLAADIVAQEGQLETLQLDRKVQDAQWSETRDALNQTLSAAKGDVSKLSADLDQVEQEFGDWQAQDIDTLQANVQQLPQWQTELETLESRYILLTEKHQDVESSYNRRLAELDEKLLLELDTYNEQIQDLQHKRGQQQAAEQADMLSIREDYQAQRARLNEDFQAQSAALKIELAEINASLKNAGFSEFEQSQLDLLEAGVQEATAAEEAANEALSLARSATHQAQQQRQRLSQTLDDTSRKVQQQQSAIDRIEALLYPGDNTLLEFLRRDMPGWETNLGKVLRADLLTRKDLKPAADGQSDSLFGLKLELAGIDAPEFAQNEQQLQTRLAEARAEMETLHEAFSQVEQDVTKAAETVRSAELTQAKAESAARTAQANRKRAAQDREQLRQEYLAALSERKQSGRKRLQKAEQELQKCQAQHDEALGLLHDQQSEAETERQFHWQQVLGDVDAQLTQARQLRDKTRQQAELEKKQAAKWLQDELNKRGVDVDEIGSLQRNIKDLKTRISHTDANRHKVRDYEHWYKTVFTGHKVKWQNLLEKAKKAAGEAERTLLRQQQEYTSRREADKQQQTALEQSLRVAKEQRESLTAMLKTLNKLRLPTVEAGEIGGDKHQLAQRISEGQELLQTREQLTQDVRQLVEHFDQVIAQQAGTGLSDTWDRAREECMAVNPQGVRVLDHRRLVGHLSRLLNEMVPQKLQGLKEQGRIFGADLAQYYNVLADIDKRIEGQSKRITKEVDEELFLDGVSDSAVKIRSRISELEFWPELSQFIRLYNEWMESGANQLPDDDYAQSMRRVLDILGRASLSGGVFNLLDIELHIKEGNSHLTIRTDRQLNESSSHGMAYLILCKFLLAFTRLLRGDVDATIHWPIDELGTLHQSNVKKIFDACQNNNICVLGAFPNPESEVLQLFNNRYLIDKTTRQLQVVQPRVSALSERIRQRKQEVAQ</sequence>
<accession>A0ABW1XP91</accession>